<feature type="binding site" evidence="6">
    <location>
        <begin position="89"/>
        <end position="96"/>
    </location>
    <ligand>
        <name>ATP</name>
        <dbReference type="ChEBI" id="CHEBI:30616"/>
    </ligand>
</feature>
<keyword evidence="3 6" id="KW-0547">Nucleotide-binding</keyword>
<feature type="coiled-coil region" evidence="7">
    <location>
        <begin position="967"/>
        <end position="1001"/>
    </location>
</feature>
<comment type="subcellular location">
    <subcellularLocation>
        <location evidence="1">Cytoplasm</location>
    </subcellularLocation>
</comment>
<evidence type="ECO:0000256" key="4">
    <source>
        <dbReference type="ARBA" id="ARBA00022840"/>
    </source>
</evidence>
<dbReference type="InterPro" id="IPR027417">
    <property type="entry name" value="P-loop_NTPase"/>
</dbReference>
<dbReference type="GO" id="GO:0003777">
    <property type="term" value="F:microtubule motor activity"/>
    <property type="evidence" value="ECO:0007669"/>
    <property type="project" value="InterPro"/>
</dbReference>
<feature type="coiled-coil region" evidence="7">
    <location>
        <begin position="849"/>
        <end position="876"/>
    </location>
</feature>
<name>A0A0G4IR11_PLABS</name>
<dbReference type="Pfam" id="PF00225">
    <property type="entry name" value="Kinesin"/>
    <property type="match status" value="1"/>
</dbReference>
<dbReference type="GO" id="GO:0008017">
    <property type="term" value="F:microtubule binding"/>
    <property type="evidence" value="ECO:0007669"/>
    <property type="project" value="InterPro"/>
</dbReference>
<evidence type="ECO:0000259" key="9">
    <source>
        <dbReference type="PROSITE" id="PS50067"/>
    </source>
</evidence>
<feature type="coiled-coil region" evidence="7">
    <location>
        <begin position="454"/>
        <end position="481"/>
    </location>
</feature>
<dbReference type="GO" id="GO:0005737">
    <property type="term" value="C:cytoplasm"/>
    <property type="evidence" value="ECO:0007669"/>
    <property type="project" value="UniProtKB-SubCell"/>
</dbReference>
<keyword evidence="2" id="KW-0963">Cytoplasm</keyword>
<dbReference type="OrthoDB" id="3176171at2759"/>
<dbReference type="PRINTS" id="PR00380">
    <property type="entry name" value="KINESINHEAVY"/>
</dbReference>
<sequence>MESGTNANETSVRVAVRIRPLLGSERVQECRECVRRESLTQIVLGDQRLFSYDFCFGQGTQQSEMYEKCIDPLLASFIQGFNSTVMAYGQTGSGKSHTMGTESTGLSTPAEEKGIVPRVIHALFKHIQDNSSPTLEYTVRCRSVIIRQNRAQRTDQMGNSFLEIYNEDLRDLLDQANPFKSISIRETPNGEVVPFGIVERVVHNAQELLTCLEDGSVHRSTGSTLMNAHSSRSHAIFSVSLTQRRVVAAPAIENVEDAADSAQEQAEFITSKFSFVDLAGSERLKKTGAVGERRREGININCGLLALGNVISALGDPNRKGSHVPFRDSKITRLLQDSLGGNSKTLMVACVSPADVHFEETLNTLRYAARARNIINKPIIGRDPNSKKLEVNSAVRMWTCRVVTGSSQLYRQRIMQLESALAKFGIDASTVTGTADDPFAPDKDTASSMPVETKDDLCAQINELRAENAVLDAEVLRLMEVVKVDRRTLADVVSREREAITQKNAIHNLLQTVAYQVEESGSVNPETCAEISQLLEAGVSESPVVHATTVDKDHIGSSITPDIPVSETDTQVAFSRASTTEPQSDSDSEIENEVDELEVIKKRKDREFRRMNEQNARTLRRFDADIDHKSALIEQLLKSKQQAETLRQRYEAKIAEMETRVRMTQQERDKVLNSISLSKTSSQEEVDAVKAEFQSKLVSLTVQLQDLRRKYKENERILRSRPREESQIVALREDISRIKKQRVALQRQMKDEADKHRCWMIEHQRQVAGLQKQLRKDTVEIGRMHAKLHQQGLVMKIKTERANVLQRELSDVKRRMTGLTKKAGSRGTSTVNINVKSAVRRLVSAAVQAREMAVQKERLEQRQRELIAELEHATSGQEAQDSVDPEVAETVDNVRTQLEFVKSKLSEIDSASRRMAPSKRRGKNQADTSFFGDEVLQRIGVPPDNPANLRGLAVYLINQAVGQRANRTAHRRRIDELESEIMQLQSENESLAARLEVVQRESDRRLMTVEKDHAILGTDLDDENVKSERDSIRELETQLSQAKLQQSRLLSPIAEHPPPPRRSRRIVRMQGLDESSISELPPRPGSRSSKKPATAPAPEASTPYRRVQAGDDDCDSTPAECWTPSMQSTGEKRNVLDRLTDTSLFTGTSRYPVRRSRKQFSPDAPQDEDVNPNRLVPESSSESSKYSFDRAKFEGSVR</sequence>
<dbReference type="Gene3D" id="3.40.850.10">
    <property type="entry name" value="Kinesin motor domain"/>
    <property type="match status" value="1"/>
</dbReference>
<proteinExistence type="inferred from homology"/>
<evidence type="ECO:0000256" key="3">
    <source>
        <dbReference type="ARBA" id="ARBA00022741"/>
    </source>
</evidence>
<keyword evidence="5 7" id="KW-0175">Coiled coil</keyword>
<dbReference type="GO" id="GO:0005524">
    <property type="term" value="F:ATP binding"/>
    <property type="evidence" value="ECO:0007669"/>
    <property type="project" value="UniProtKB-UniRule"/>
</dbReference>
<dbReference type="SUPFAM" id="SSF52540">
    <property type="entry name" value="P-loop containing nucleoside triphosphate hydrolases"/>
    <property type="match status" value="1"/>
</dbReference>
<feature type="compositionally biased region" description="Basic and acidic residues" evidence="8">
    <location>
        <begin position="1130"/>
        <end position="1140"/>
    </location>
</feature>
<keyword evidence="11" id="KW-1185">Reference proteome</keyword>
<accession>A0A0G4IR11</accession>
<evidence type="ECO:0000313" key="10">
    <source>
        <dbReference type="EMBL" id="CEO97602.1"/>
    </source>
</evidence>
<dbReference type="CDD" id="cd01372">
    <property type="entry name" value="KISc_KIF4"/>
    <property type="match status" value="1"/>
</dbReference>
<feature type="region of interest" description="Disordered" evidence="8">
    <location>
        <begin position="1043"/>
        <end position="1198"/>
    </location>
</feature>
<evidence type="ECO:0000256" key="7">
    <source>
        <dbReference type="SAM" id="Coils"/>
    </source>
</evidence>
<organism evidence="10 11">
    <name type="scientific">Plasmodiophora brassicae</name>
    <name type="common">Clubroot disease agent</name>
    <dbReference type="NCBI Taxonomy" id="37360"/>
    <lineage>
        <taxon>Eukaryota</taxon>
        <taxon>Sar</taxon>
        <taxon>Rhizaria</taxon>
        <taxon>Endomyxa</taxon>
        <taxon>Phytomyxea</taxon>
        <taxon>Plasmodiophorida</taxon>
        <taxon>Plasmodiophoridae</taxon>
        <taxon>Plasmodiophora</taxon>
    </lineage>
</organism>
<evidence type="ECO:0000256" key="2">
    <source>
        <dbReference type="ARBA" id="ARBA00022490"/>
    </source>
</evidence>
<dbReference type="GO" id="GO:0007052">
    <property type="term" value="P:mitotic spindle organization"/>
    <property type="evidence" value="ECO:0007669"/>
    <property type="project" value="TreeGrafter"/>
</dbReference>
<evidence type="ECO:0000256" key="8">
    <source>
        <dbReference type="SAM" id="MobiDB-lite"/>
    </source>
</evidence>
<dbReference type="InterPro" id="IPR027640">
    <property type="entry name" value="Kinesin-like_fam"/>
</dbReference>
<evidence type="ECO:0000313" key="11">
    <source>
        <dbReference type="Proteomes" id="UP000039324"/>
    </source>
</evidence>
<dbReference type="PROSITE" id="PS00411">
    <property type="entry name" value="KINESIN_MOTOR_1"/>
    <property type="match status" value="1"/>
</dbReference>
<dbReference type="SMART" id="SM00129">
    <property type="entry name" value="KISc"/>
    <property type="match status" value="1"/>
</dbReference>
<dbReference type="PANTHER" id="PTHR47969:SF15">
    <property type="entry name" value="CHROMOSOME-ASSOCIATED KINESIN KIF4A-RELATED"/>
    <property type="match status" value="1"/>
</dbReference>
<dbReference type="GO" id="GO:0051231">
    <property type="term" value="P:spindle elongation"/>
    <property type="evidence" value="ECO:0007669"/>
    <property type="project" value="TreeGrafter"/>
</dbReference>
<dbReference type="GO" id="GO:0007018">
    <property type="term" value="P:microtubule-based movement"/>
    <property type="evidence" value="ECO:0007669"/>
    <property type="project" value="InterPro"/>
</dbReference>
<dbReference type="Pfam" id="PF25764">
    <property type="entry name" value="KIF21A_4th"/>
    <property type="match status" value="1"/>
</dbReference>
<reference evidence="10 11" key="1">
    <citation type="submission" date="2015-02" db="EMBL/GenBank/DDBJ databases">
        <authorList>
            <person name="Chooi Y.-H."/>
        </authorList>
    </citation>
    <scope>NUCLEOTIDE SEQUENCE [LARGE SCALE GENOMIC DNA]</scope>
    <source>
        <strain evidence="10">E3</strain>
    </source>
</reference>
<dbReference type="InterPro" id="IPR019821">
    <property type="entry name" value="Kinesin_motor_CS"/>
</dbReference>
<feature type="coiled-coil region" evidence="7">
    <location>
        <begin position="795"/>
        <end position="822"/>
    </location>
</feature>
<comment type="similarity">
    <text evidence="6">Belongs to the TRAFAC class myosin-kinesin ATPase superfamily. Kinesin family.</text>
</comment>
<dbReference type="InterPro" id="IPR001752">
    <property type="entry name" value="Kinesin_motor_dom"/>
</dbReference>
<gene>
    <name evidence="10" type="ORF">PBRA_000947</name>
</gene>
<keyword evidence="4 6" id="KW-0067">ATP-binding</keyword>
<dbReference type="PANTHER" id="PTHR47969">
    <property type="entry name" value="CHROMOSOME-ASSOCIATED KINESIN KIF4A-RELATED"/>
    <property type="match status" value="1"/>
</dbReference>
<dbReference type="Proteomes" id="UP000039324">
    <property type="component" value="Unassembled WGS sequence"/>
</dbReference>
<dbReference type="InterPro" id="IPR036961">
    <property type="entry name" value="Kinesin_motor_dom_sf"/>
</dbReference>
<evidence type="ECO:0000256" key="5">
    <source>
        <dbReference type="ARBA" id="ARBA00023054"/>
    </source>
</evidence>
<feature type="coiled-coil region" evidence="7">
    <location>
        <begin position="594"/>
        <end position="755"/>
    </location>
</feature>
<protein>
    <recommendedName>
        <fullName evidence="9">Kinesin motor domain-containing protein</fullName>
    </recommendedName>
</protein>
<evidence type="ECO:0000256" key="6">
    <source>
        <dbReference type="PROSITE-ProRule" id="PRU00283"/>
    </source>
</evidence>
<dbReference type="GO" id="GO:0005875">
    <property type="term" value="C:microtubule associated complex"/>
    <property type="evidence" value="ECO:0007669"/>
    <property type="project" value="TreeGrafter"/>
</dbReference>
<feature type="compositionally biased region" description="Low complexity" evidence="8">
    <location>
        <begin position="1085"/>
        <end position="1103"/>
    </location>
</feature>
<dbReference type="OMA" id="MASAHER"/>
<feature type="domain" description="Kinesin motor" evidence="9">
    <location>
        <begin position="11"/>
        <end position="374"/>
    </location>
</feature>
<evidence type="ECO:0000256" key="1">
    <source>
        <dbReference type="ARBA" id="ARBA00004496"/>
    </source>
</evidence>
<dbReference type="PROSITE" id="PS50067">
    <property type="entry name" value="KINESIN_MOTOR_2"/>
    <property type="match status" value="1"/>
</dbReference>
<dbReference type="EMBL" id="CDSF01000079">
    <property type="protein sequence ID" value="CEO97602.1"/>
    <property type="molecule type" value="Genomic_DNA"/>
</dbReference>
<feature type="compositionally biased region" description="Basic and acidic residues" evidence="8">
    <location>
        <begin position="1187"/>
        <end position="1198"/>
    </location>
</feature>
<keyword evidence="6" id="KW-0505">Motor protein</keyword>
<dbReference type="AlphaFoldDB" id="A0A0G4IR11"/>
<dbReference type="STRING" id="37360.A0A0G4IR11"/>